<evidence type="ECO:0000256" key="4">
    <source>
        <dbReference type="ARBA" id="ARBA00022692"/>
    </source>
</evidence>
<evidence type="ECO:0000256" key="9">
    <source>
        <dbReference type="RuleBase" id="RU361189"/>
    </source>
</evidence>
<evidence type="ECO:0000256" key="3">
    <source>
        <dbReference type="ARBA" id="ARBA00022448"/>
    </source>
</evidence>
<comment type="similarity">
    <text evidence="2 9">Belongs to the V-ATPase 116 kDa subunit family.</text>
</comment>
<evidence type="ECO:0000256" key="1">
    <source>
        <dbReference type="ARBA" id="ARBA00004141"/>
    </source>
</evidence>
<evidence type="ECO:0000256" key="5">
    <source>
        <dbReference type="ARBA" id="ARBA00022781"/>
    </source>
</evidence>
<protein>
    <recommendedName>
        <fullName evidence="9">V-type proton ATPase subunit a</fullName>
    </recommendedName>
</protein>
<comment type="subcellular location">
    <subcellularLocation>
        <location evidence="1">Membrane</location>
        <topology evidence="1">Multi-pass membrane protein</topology>
    </subcellularLocation>
</comment>
<dbReference type="Proteomes" id="UP001142055">
    <property type="component" value="Chromosome 4"/>
</dbReference>
<evidence type="ECO:0000256" key="8">
    <source>
        <dbReference type="ARBA" id="ARBA00023136"/>
    </source>
</evidence>
<organism evidence="11 12">
    <name type="scientific">Blomia tropicalis</name>
    <name type="common">Mite</name>
    <dbReference type="NCBI Taxonomy" id="40697"/>
    <lineage>
        <taxon>Eukaryota</taxon>
        <taxon>Metazoa</taxon>
        <taxon>Ecdysozoa</taxon>
        <taxon>Arthropoda</taxon>
        <taxon>Chelicerata</taxon>
        <taxon>Arachnida</taxon>
        <taxon>Acari</taxon>
        <taxon>Acariformes</taxon>
        <taxon>Sarcoptiformes</taxon>
        <taxon>Astigmata</taxon>
        <taxon>Glycyphagoidea</taxon>
        <taxon>Echimyopodidae</taxon>
        <taxon>Blomia</taxon>
    </lineage>
</organism>
<feature type="coiled-coil region" evidence="10">
    <location>
        <begin position="109"/>
        <end position="136"/>
    </location>
</feature>
<dbReference type="PIRSF" id="PIRSF001293">
    <property type="entry name" value="ATP6V0A1"/>
    <property type="match status" value="1"/>
</dbReference>
<evidence type="ECO:0000313" key="12">
    <source>
        <dbReference type="Proteomes" id="UP001142055"/>
    </source>
</evidence>
<feature type="transmembrane region" description="Helical" evidence="9">
    <location>
        <begin position="440"/>
        <end position="465"/>
    </location>
</feature>
<dbReference type="InterPro" id="IPR002490">
    <property type="entry name" value="V-ATPase_116kDa_su"/>
</dbReference>
<dbReference type="GO" id="GO:0005886">
    <property type="term" value="C:plasma membrane"/>
    <property type="evidence" value="ECO:0007669"/>
    <property type="project" value="TreeGrafter"/>
</dbReference>
<dbReference type="GO" id="GO:0000220">
    <property type="term" value="C:vacuolar proton-transporting V-type ATPase, V0 domain"/>
    <property type="evidence" value="ECO:0007669"/>
    <property type="project" value="InterPro"/>
</dbReference>
<keyword evidence="4 9" id="KW-0812">Transmembrane</keyword>
<dbReference type="AlphaFoldDB" id="A0A9Q0LXI5"/>
<evidence type="ECO:0000256" key="10">
    <source>
        <dbReference type="SAM" id="Coils"/>
    </source>
</evidence>
<dbReference type="EMBL" id="JAPWDV010000004">
    <property type="protein sequence ID" value="KAJ6215430.1"/>
    <property type="molecule type" value="Genomic_DNA"/>
</dbReference>
<feature type="transmembrane region" description="Helical" evidence="9">
    <location>
        <begin position="609"/>
        <end position="629"/>
    </location>
</feature>
<proteinExistence type="inferred from homology"/>
<keyword evidence="6 9" id="KW-1133">Transmembrane helix</keyword>
<keyword evidence="7 9" id="KW-0406">Ion transport</keyword>
<evidence type="ECO:0000313" key="11">
    <source>
        <dbReference type="EMBL" id="KAJ6215430.1"/>
    </source>
</evidence>
<feature type="transmembrane region" description="Helical" evidence="9">
    <location>
        <begin position="477"/>
        <end position="502"/>
    </location>
</feature>
<keyword evidence="8 9" id="KW-0472">Membrane</keyword>
<evidence type="ECO:0000256" key="6">
    <source>
        <dbReference type="ARBA" id="ARBA00022989"/>
    </source>
</evidence>
<dbReference type="PANTHER" id="PTHR11629:SF63">
    <property type="entry name" value="V-TYPE PROTON ATPASE SUBUNIT A"/>
    <property type="match status" value="1"/>
</dbReference>
<dbReference type="Pfam" id="PF01496">
    <property type="entry name" value="V_ATPase_I"/>
    <property type="match status" value="1"/>
</dbReference>
<dbReference type="OMA" id="IWRVCGQ"/>
<evidence type="ECO:0000256" key="7">
    <source>
        <dbReference type="ARBA" id="ARBA00023065"/>
    </source>
</evidence>
<keyword evidence="3 9" id="KW-0813">Transport</keyword>
<dbReference type="InterPro" id="IPR026028">
    <property type="entry name" value="V-type_ATPase_116kDa_su_euka"/>
</dbReference>
<keyword evidence="10" id="KW-0175">Coiled coil</keyword>
<feature type="transmembrane region" description="Helical" evidence="9">
    <location>
        <begin position="578"/>
        <end position="597"/>
    </location>
</feature>
<dbReference type="GO" id="GO:0051117">
    <property type="term" value="F:ATPase binding"/>
    <property type="evidence" value="ECO:0007669"/>
    <property type="project" value="TreeGrafter"/>
</dbReference>
<dbReference type="GO" id="GO:0046961">
    <property type="term" value="F:proton-transporting ATPase activity, rotational mechanism"/>
    <property type="evidence" value="ECO:0007669"/>
    <property type="project" value="InterPro"/>
</dbReference>
<reference evidence="11" key="1">
    <citation type="submission" date="2022-12" db="EMBL/GenBank/DDBJ databases">
        <title>Genome assemblies of Blomia tropicalis.</title>
        <authorList>
            <person name="Cui Y."/>
        </authorList>
    </citation>
    <scope>NUCLEOTIDE SEQUENCE</scope>
    <source>
        <tissue evidence="11">Adult mites</tissue>
    </source>
</reference>
<dbReference type="PANTHER" id="PTHR11629">
    <property type="entry name" value="VACUOLAR PROTON ATPASES"/>
    <property type="match status" value="1"/>
</dbReference>
<comment type="function">
    <text evidence="9">Essential component of the vacuolar proton pump (V-ATPase), a multimeric enzyme that catalyzes the translocation of protons across the membranes. Required for assembly and activity of the V-ATPase.</text>
</comment>
<feature type="transmembrane region" description="Helical" evidence="9">
    <location>
        <begin position="672"/>
        <end position="694"/>
    </location>
</feature>
<keyword evidence="5 9" id="KW-0375">Hydrogen ion transport</keyword>
<gene>
    <name evidence="11" type="ORF">RDWZM_009930</name>
</gene>
<feature type="transmembrane region" description="Helical" evidence="9">
    <location>
        <begin position="793"/>
        <end position="817"/>
    </location>
</feature>
<keyword evidence="12" id="KW-1185">Reference proteome</keyword>
<dbReference type="GO" id="GO:0007035">
    <property type="term" value="P:vacuolar acidification"/>
    <property type="evidence" value="ECO:0007669"/>
    <property type="project" value="TreeGrafter"/>
</dbReference>
<sequence length="861" mass="99418">MGKENGQPPLTTGVFRSEKMNLYNMFVQPAVLFDVTAELGELGIVEFQDLNEGVNAFQRTFVDEVRRVEDIERHLLYLNEQVMNEDTISINMSNNPLPQNVPVPKQREIIRMEANVEELDRNLRDVNEHLQQLRIKQMEFIEMNHVLLKTHRSLEAIRRDTRTGSVINELFQIDGDGVELAQFSKVNRQRLKSVSAADQVNSSKYGMHTVMGLIRTEKCTPFHTMIWRICGPNALVQFHEIDTPIDDVVTEQLVKKKVFVVMCHGYKLYDKIQKICEGFRTSVYRVPSSKEEFREMSQYIETNMKDIKTVIEQTMKQRCRLVSAVSQPENLRTWQIQVTKLKAIYAMMNLYRKTEKGFIGEVWCAETDMKRLQTEIESISVRAGVQGQAAVELVATNRIRPTFYRMNKFTSGFQGIVDSYGIARYREMNPAPYTAISFPFLFAIMFADAGHGIIMFLFALWMVLFERKLSQASNNEIWLMFFNGRYIVLLMGCFSIYTGAIYNDMFAKSINLFGSAFVAPMPQHYHNGTNNSSFYQFSKEEMYIDKSDFVYPFGIDPVWQLSENKIIFLNSFKMKLSVILGVLQMLFGVMISLINHINFRSTLSIIFEFIPQLIWLLSLFGYMITLIFIKWLRVWDPSKAPSILIDFINMFLMKYPEQPEYLRPWFAHKREIQTILLAMALLSVPIMLLVKPTILVCGKRRRTKHIVSKVDNDIESMPSGTETTNEHEESTGDIYIHQAIHTIEFCLGSISHTASYLRLWALSLAHSQLSEVLWNMVLCKGLNAGGDTITQRIIGAIMLFLAFGFWAVLTVLILILMEGLSAFLHAIRLHWVEFQSKFYIGDGYSFQPFSFDAILTARIED</sequence>
<accession>A0A9Q0LXI5</accession>
<comment type="caution">
    <text evidence="11">The sequence shown here is derived from an EMBL/GenBank/DDBJ whole genome shotgun (WGS) entry which is preliminary data.</text>
</comment>
<evidence type="ECO:0000256" key="2">
    <source>
        <dbReference type="ARBA" id="ARBA00009904"/>
    </source>
</evidence>
<name>A0A9Q0LXI5_BLOTA</name>